<keyword evidence="1" id="KW-1133">Transmembrane helix</keyword>
<dbReference type="EMBL" id="CADCVN010000813">
    <property type="protein sequence ID" value="CAA9503561.1"/>
    <property type="molecule type" value="Genomic_DNA"/>
</dbReference>
<sequence length="38" mass="4376">MFLFLLFNGDEAIMIYLAGFGKIMMVCYLVKIDEANLQ</sequence>
<name>A0A6J4SRV4_9BACT</name>
<evidence type="ECO:0000256" key="1">
    <source>
        <dbReference type="SAM" id="Phobius"/>
    </source>
</evidence>
<reference evidence="2" key="1">
    <citation type="submission" date="2020-02" db="EMBL/GenBank/DDBJ databases">
        <authorList>
            <person name="Meier V. D."/>
        </authorList>
    </citation>
    <scope>NUCLEOTIDE SEQUENCE</scope>
    <source>
        <strain evidence="2">AVDCRST_MAG96</strain>
    </source>
</reference>
<organism evidence="2">
    <name type="scientific">uncultured Segetibacter sp</name>
    <dbReference type="NCBI Taxonomy" id="481133"/>
    <lineage>
        <taxon>Bacteria</taxon>
        <taxon>Pseudomonadati</taxon>
        <taxon>Bacteroidota</taxon>
        <taxon>Chitinophagia</taxon>
        <taxon>Chitinophagales</taxon>
        <taxon>Chitinophagaceae</taxon>
        <taxon>Segetibacter</taxon>
        <taxon>environmental samples</taxon>
    </lineage>
</organism>
<keyword evidence="1" id="KW-0472">Membrane</keyword>
<feature type="transmembrane region" description="Helical" evidence="1">
    <location>
        <begin position="12"/>
        <end position="30"/>
    </location>
</feature>
<dbReference type="AlphaFoldDB" id="A0A6J4SRV4"/>
<keyword evidence="1" id="KW-0812">Transmembrane</keyword>
<gene>
    <name evidence="2" type="ORF">AVDCRST_MAG96-2107</name>
</gene>
<protein>
    <submittedName>
        <fullName evidence="2">Uncharacterized protein</fullName>
    </submittedName>
</protein>
<evidence type="ECO:0000313" key="2">
    <source>
        <dbReference type="EMBL" id="CAA9503561.1"/>
    </source>
</evidence>
<accession>A0A6J4SRV4</accession>
<proteinExistence type="predicted"/>